<dbReference type="AlphaFoldDB" id="A0A0G0T0C6"/>
<sequence length="132" mass="15628">MYEIFNKSKFLPRRKELRKSLTPQELKLWFYLKGKNLDVKFRRQHGIGPYIADFYCKEKNLVVEIDGSQHLDAQEYDKERNDYMETLGIKVLRFWNSEIDKNVESVLMKIRDSTHPSALKGTSPSQGRKNSK</sequence>
<name>A0A0G0T0C6_9BACT</name>
<organism evidence="2 3">
    <name type="scientific">Candidatus Nomurabacteria bacterium GW2011_GWB1_40_7</name>
    <dbReference type="NCBI Taxonomy" id="1618744"/>
    <lineage>
        <taxon>Bacteria</taxon>
        <taxon>Candidatus Nomuraibacteriota</taxon>
    </lineage>
</organism>
<dbReference type="SUPFAM" id="SSF52980">
    <property type="entry name" value="Restriction endonuclease-like"/>
    <property type="match status" value="1"/>
</dbReference>
<dbReference type="InterPro" id="IPR007569">
    <property type="entry name" value="DUF559"/>
</dbReference>
<protein>
    <recommendedName>
        <fullName evidence="1">DUF559 domain-containing protein</fullName>
    </recommendedName>
</protein>
<evidence type="ECO:0000313" key="2">
    <source>
        <dbReference type="EMBL" id="KKR70523.1"/>
    </source>
</evidence>
<feature type="domain" description="DUF559" evidence="1">
    <location>
        <begin position="13"/>
        <end position="111"/>
    </location>
</feature>
<dbReference type="EMBL" id="LBZL01000004">
    <property type="protein sequence ID" value="KKR70523.1"/>
    <property type="molecule type" value="Genomic_DNA"/>
</dbReference>
<dbReference type="PANTHER" id="PTHR38590:SF1">
    <property type="entry name" value="BLL0828 PROTEIN"/>
    <property type="match status" value="1"/>
</dbReference>
<proteinExistence type="predicted"/>
<evidence type="ECO:0000259" key="1">
    <source>
        <dbReference type="Pfam" id="PF04480"/>
    </source>
</evidence>
<reference evidence="2 3" key="1">
    <citation type="journal article" date="2015" name="Nature">
        <title>rRNA introns, odd ribosomes, and small enigmatic genomes across a large radiation of phyla.</title>
        <authorList>
            <person name="Brown C.T."/>
            <person name="Hug L.A."/>
            <person name="Thomas B.C."/>
            <person name="Sharon I."/>
            <person name="Castelle C.J."/>
            <person name="Singh A."/>
            <person name="Wilkins M.J."/>
            <person name="Williams K.H."/>
            <person name="Banfield J.F."/>
        </authorList>
    </citation>
    <scope>NUCLEOTIDE SEQUENCE [LARGE SCALE GENOMIC DNA]</scope>
</reference>
<gene>
    <name evidence="2" type="ORF">UU13_C0004G0019</name>
</gene>
<dbReference type="Proteomes" id="UP000034452">
    <property type="component" value="Unassembled WGS sequence"/>
</dbReference>
<dbReference type="Gene3D" id="3.40.960.10">
    <property type="entry name" value="VSR Endonuclease"/>
    <property type="match status" value="1"/>
</dbReference>
<dbReference type="CDD" id="cd01038">
    <property type="entry name" value="Endonuclease_DUF559"/>
    <property type="match status" value="1"/>
</dbReference>
<dbReference type="Pfam" id="PF04480">
    <property type="entry name" value="DUF559"/>
    <property type="match status" value="1"/>
</dbReference>
<dbReference type="InterPro" id="IPR047216">
    <property type="entry name" value="Endonuclease_DUF559_bact"/>
</dbReference>
<evidence type="ECO:0000313" key="3">
    <source>
        <dbReference type="Proteomes" id="UP000034452"/>
    </source>
</evidence>
<dbReference type="PANTHER" id="PTHR38590">
    <property type="entry name" value="BLL0828 PROTEIN"/>
    <property type="match status" value="1"/>
</dbReference>
<dbReference type="InterPro" id="IPR011335">
    <property type="entry name" value="Restrct_endonuc-II-like"/>
</dbReference>
<comment type="caution">
    <text evidence="2">The sequence shown here is derived from an EMBL/GenBank/DDBJ whole genome shotgun (WGS) entry which is preliminary data.</text>
</comment>
<accession>A0A0G0T0C6</accession>